<dbReference type="Gene3D" id="3.15.10.50">
    <property type="match status" value="1"/>
</dbReference>
<dbReference type="Pfam" id="PF16984">
    <property type="entry name" value="Grp7_allergen"/>
    <property type="match status" value="1"/>
</dbReference>
<dbReference type="Proteomes" id="UP000235965">
    <property type="component" value="Unassembled WGS sequence"/>
</dbReference>
<protein>
    <submittedName>
        <fullName evidence="1">Uncharacterized protein</fullName>
    </submittedName>
</protein>
<dbReference type="InterPro" id="IPR038606">
    <property type="entry name" value="To_sf"/>
</dbReference>
<name>A0A2J7QBY0_9NEOP</name>
<gene>
    <name evidence="1" type="ORF">B7P43_G04917</name>
</gene>
<keyword evidence="2" id="KW-1185">Reference proteome</keyword>
<accession>A0A2J7QBY0</accession>
<organism evidence="1 2">
    <name type="scientific">Cryptotermes secundus</name>
    <dbReference type="NCBI Taxonomy" id="105785"/>
    <lineage>
        <taxon>Eukaryota</taxon>
        <taxon>Metazoa</taxon>
        <taxon>Ecdysozoa</taxon>
        <taxon>Arthropoda</taxon>
        <taxon>Hexapoda</taxon>
        <taxon>Insecta</taxon>
        <taxon>Pterygota</taxon>
        <taxon>Neoptera</taxon>
        <taxon>Polyneoptera</taxon>
        <taxon>Dictyoptera</taxon>
        <taxon>Blattodea</taxon>
        <taxon>Blattoidea</taxon>
        <taxon>Termitoidae</taxon>
        <taxon>Kalotermitidae</taxon>
        <taxon>Cryptotermitinae</taxon>
        <taxon>Cryptotermes</taxon>
    </lineage>
</organism>
<proteinExistence type="predicted"/>
<dbReference type="InterPro" id="IPR038602">
    <property type="entry name" value="Mite_allergen_7_sf"/>
</dbReference>
<dbReference type="Gene3D" id="3.15.10.30">
    <property type="entry name" value="Haemolymph juvenile hormone binding protein"/>
    <property type="match status" value="1"/>
</dbReference>
<dbReference type="OrthoDB" id="8187668at2759"/>
<feature type="non-terminal residue" evidence="1">
    <location>
        <position position="1"/>
    </location>
</feature>
<dbReference type="EMBL" id="NEVH01016293">
    <property type="protein sequence ID" value="PNF26093.1"/>
    <property type="molecule type" value="Genomic_DNA"/>
</dbReference>
<comment type="caution">
    <text evidence="1">The sequence shown here is derived from an EMBL/GenBank/DDBJ whole genome shotgun (WGS) entry which is preliminary data.</text>
</comment>
<sequence>ALDNIYLNIDDDISVELTNLKLVNAPVVDVASAKPNLEFLNLGLDIELGTLQVGGKFEIISKNVLAEIPVTSSGDFILRNADVKATGKVGLSLEGDSFKTINYDVLYKPIGSYLSVSYESDNKRVVSGFAVGKNEAKVVDRINRELKNLLNRLVKKRLDDILQTMPVTELIRETRTASSYRAHARAIRVAGNDYVDLLLQSLREFVDKNQLNEIDIPDLSASFSKEILWITWHGHFTATQGRVRNLASLTRISDVSLVHDADKGSVTVFGSLGLTELRVHYNKYEAEFQGVGPSGTLDGKVGHNSVFLKVDIIVSTNPIISLHDLYIESADDISVEVSGLGILDWLVSNISSWVIGLFNDNVIDAVSSQLRDYVVEILPNVDPNRVFT</sequence>
<reference evidence="1 2" key="1">
    <citation type="submission" date="2017-12" db="EMBL/GenBank/DDBJ databases">
        <title>Hemimetabolous genomes reveal molecular basis of termite eusociality.</title>
        <authorList>
            <person name="Harrison M.C."/>
            <person name="Jongepier E."/>
            <person name="Robertson H.M."/>
            <person name="Arning N."/>
            <person name="Bitard-Feildel T."/>
            <person name="Chao H."/>
            <person name="Childers C.P."/>
            <person name="Dinh H."/>
            <person name="Doddapaneni H."/>
            <person name="Dugan S."/>
            <person name="Gowin J."/>
            <person name="Greiner C."/>
            <person name="Han Y."/>
            <person name="Hu H."/>
            <person name="Hughes D.S.T."/>
            <person name="Huylmans A.-K."/>
            <person name="Kemena C."/>
            <person name="Kremer L.P.M."/>
            <person name="Lee S.L."/>
            <person name="Lopez-Ezquerra A."/>
            <person name="Mallet L."/>
            <person name="Monroy-Kuhn J.M."/>
            <person name="Moser A."/>
            <person name="Murali S.C."/>
            <person name="Muzny D.M."/>
            <person name="Otani S."/>
            <person name="Piulachs M.-D."/>
            <person name="Poelchau M."/>
            <person name="Qu J."/>
            <person name="Schaub F."/>
            <person name="Wada-Katsumata A."/>
            <person name="Worley K.C."/>
            <person name="Xie Q."/>
            <person name="Ylla G."/>
            <person name="Poulsen M."/>
            <person name="Gibbs R.A."/>
            <person name="Schal C."/>
            <person name="Richards S."/>
            <person name="Belles X."/>
            <person name="Korb J."/>
            <person name="Bornberg-Bauer E."/>
        </authorList>
    </citation>
    <scope>NUCLEOTIDE SEQUENCE [LARGE SCALE GENOMIC DNA]</scope>
    <source>
        <tissue evidence="1">Whole body</tissue>
    </source>
</reference>
<evidence type="ECO:0000313" key="2">
    <source>
        <dbReference type="Proteomes" id="UP000235965"/>
    </source>
</evidence>
<evidence type="ECO:0000313" key="1">
    <source>
        <dbReference type="EMBL" id="PNF26093.1"/>
    </source>
</evidence>
<dbReference type="AlphaFoldDB" id="A0A2J7QBY0"/>
<dbReference type="InterPro" id="IPR020234">
    <property type="entry name" value="Mite_allergen_group-7"/>
</dbReference>